<dbReference type="OrthoDB" id="8703271at2"/>
<evidence type="ECO:0000313" key="2">
    <source>
        <dbReference type="EMBL" id="RDZ26950.1"/>
    </source>
</evidence>
<dbReference type="RefSeq" id="WP_115859328.1">
    <property type="nucleotide sequence ID" value="NZ_QTSU01000002.1"/>
</dbReference>
<sequence>MRRLIRLALPLALALLPALACAQSAYRDLQQRLTAEQLRDTGLNQLTPAQLALLNRLLREDAQRDAATQRAQPAPAAAVAAAPGPEQAGFLEGASDATIHSRLVGTVEGWAPGTVFALENGQQWRVLKGELTLRKPMNAPAIAVIPGFSGRWFLQVDEDLPKARVQRIK</sequence>
<feature type="signal peptide" evidence="1">
    <location>
        <begin position="1"/>
        <end position="22"/>
    </location>
</feature>
<comment type="caution">
    <text evidence="2">The sequence shown here is derived from an EMBL/GenBank/DDBJ whole genome shotgun (WGS) entry which is preliminary data.</text>
</comment>
<proteinExistence type="predicted"/>
<evidence type="ECO:0008006" key="4">
    <source>
        <dbReference type="Google" id="ProtNLM"/>
    </source>
</evidence>
<dbReference type="Proteomes" id="UP000264492">
    <property type="component" value="Unassembled WGS sequence"/>
</dbReference>
<dbReference type="AlphaFoldDB" id="A0A371JZD0"/>
<gene>
    <name evidence="2" type="ORF">DX914_11795</name>
</gene>
<evidence type="ECO:0000313" key="3">
    <source>
        <dbReference type="Proteomes" id="UP000264492"/>
    </source>
</evidence>
<dbReference type="EMBL" id="QTSU01000002">
    <property type="protein sequence ID" value="RDZ26950.1"/>
    <property type="molecule type" value="Genomic_DNA"/>
</dbReference>
<accession>A0A371JZD0</accession>
<organism evidence="2 3">
    <name type="scientific">Lysobacter silvisoli</name>
    <dbReference type="NCBI Taxonomy" id="2293254"/>
    <lineage>
        <taxon>Bacteria</taxon>
        <taxon>Pseudomonadati</taxon>
        <taxon>Pseudomonadota</taxon>
        <taxon>Gammaproteobacteria</taxon>
        <taxon>Lysobacterales</taxon>
        <taxon>Lysobacteraceae</taxon>
        <taxon>Lysobacter</taxon>
    </lineage>
</organism>
<reference evidence="2 3" key="1">
    <citation type="submission" date="2018-08" db="EMBL/GenBank/DDBJ databases">
        <title>Lysobacter sp. zong2l5, whole genome shotgun sequence.</title>
        <authorList>
            <person name="Zhang X."/>
            <person name="Feng G."/>
            <person name="Zhu H."/>
        </authorList>
    </citation>
    <scope>NUCLEOTIDE SEQUENCE [LARGE SCALE GENOMIC DNA]</scope>
    <source>
        <strain evidence="3">zong2l5</strain>
    </source>
</reference>
<keyword evidence="3" id="KW-1185">Reference proteome</keyword>
<keyword evidence="1" id="KW-0732">Signal</keyword>
<protein>
    <recommendedName>
        <fullName evidence="4">Secreted protein</fullName>
    </recommendedName>
</protein>
<evidence type="ECO:0000256" key="1">
    <source>
        <dbReference type="SAM" id="SignalP"/>
    </source>
</evidence>
<feature type="chain" id="PRO_5016943394" description="Secreted protein" evidence="1">
    <location>
        <begin position="23"/>
        <end position="169"/>
    </location>
</feature>
<name>A0A371JZD0_9GAMM</name>